<dbReference type="EMBL" id="ML977137">
    <property type="protein sequence ID" value="KAF1992255.1"/>
    <property type="molecule type" value="Genomic_DNA"/>
</dbReference>
<sequence>MASLPLNIVVVGAGIAGLAAATTLRLNGHSVRVVEKSKLTNEVGAAITLPVNIYGLFEKLGIKLEEHGANTEDFRSFYTLKGDLIQESDFRAYGGAANLIHRVDLHEALKNAALSQGVELTLGSPVQATNPDAGSITLSTGETITADVILGADGVHSTIRKSILPSGPFPAPFVTSMIRMLIPASKLADNPETTRFLDPPGKMTIFISTDGRRIVAYPCRNNTVINAGGLFPRSMAPKENEEVDLSALMGEIFHDYDSSARALVAAAEEPKIWTLYDLPALPSWSAGRAALLGDAAHPLLPFAAQGGAQALEDAATLGVVLGKGVGRDDVEERLKLYFEIRSERAAWVQEFARSAELGKPSVDPKVFFQEVHQHDAGAFAEEKVKEFLERK</sequence>
<dbReference type="Pfam" id="PF01494">
    <property type="entry name" value="FAD_binding_3"/>
    <property type="match status" value="1"/>
</dbReference>
<evidence type="ECO:0000256" key="4">
    <source>
        <dbReference type="ARBA" id="ARBA00023002"/>
    </source>
</evidence>
<dbReference type="Proteomes" id="UP000800041">
    <property type="component" value="Unassembled WGS sequence"/>
</dbReference>
<evidence type="ECO:0000256" key="2">
    <source>
        <dbReference type="ARBA" id="ARBA00022630"/>
    </source>
</evidence>
<dbReference type="PANTHER" id="PTHR13789">
    <property type="entry name" value="MONOOXYGENASE"/>
    <property type="match status" value="1"/>
</dbReference>
<comment type="similarity">
    <text evidence="1">Belongs to the paxM FAD-dependent monooxygenase family.</text>
</comment>
<dbReference type="GO" id="GO:0004497">
    <property type="term" value="F:monooxygenase activity"/>
    <property type="evidence" value="ECO:0007669"/>
    <property type="project" value="UniProtKB-KW"/>
</dbReference>
<keyword evidence="5" id="KW-0503">Monooxygenase</keyword>
<keyword evidence="2" id="KW-0285">Flavoprotein</keyword>
<dbReference type="PANTHER" id="PTHR13789:SF314">
    <property type="entry name" value="FAD-BINDING DOMAIN-CONTAINING PROTEIN"/>
    <property type="match status" value="1"/>
</dbReference>
<dbReference type="InterPro" id="IPR002938">
    <property type="entry name" value="FAD-bd"/>
</dbReference>
<dbReference type="OrthoDB" id="9993796at2759"/>
<evidence type="ECO:0000259" key="6">
    <source>
        <dbReference type="Pfam" id="PF01494"/>
    </source>
</evidence>
<protein>
    <submittedName>
        <fullName evidence="7">FAD/NAD(P)-binding domain-containing protein</fullName>
    </submittedName>
</protein>
<keyword evidence="8" id="KW-1185">Reference proteome</keyword>
<dbReference type="InterPro" id="IPR036188">
    <property type="entry name" value="FAD/NAD-bd_sf"/>
</dbReference>
<evidence type="ECO:0000256" key="3">
    <source>
        <dbReference type="ARBA" id="ARBA00022827"/>
    </source>
</evidence>
<keyword evidence="3" id="KW-0274">FAD</keyword>
<dbReference type="Gene3D" id="3.50.50.60">
    <property type="entry name" value="FAD/NAD(P)-binding domain"/>
    <property type="match status" value="1"/>
</dbReference>
<gene>
    <name evidence="7" type="ORF">K402DRAFT_321400</name>
</gene>
<proteinExistence type="inferred from homology"/>
<evidence type="ECO:0000256" key="5">
    <source>
        <dbReference type="ARBA" id="ARBA00023033"/>
    </source>
</evidence>
<organism evidence="7 8">
    <name type="scientific">Aulographum hederae CBS 113979</name>
    <dbReference type="NCBI Taxonomy" id="1176131"/>
    <lineage>
        <taxon>Eukaryota</taxon>
        <taxon>Fungi</taxon>
        <taxon>Dikarya</taxon>
        <taxon>Ascomycota</taxon>
        <taxon>Pezizomycotina</taxon>
        <taxon>Dothideomycetes</taxon>
        <taxon>Pleosporomycetidae</taxon>
        <taxon>Aulographales</taxon>
        <taxon>Aulographaceae</taxon>
    </lineage>
</organism>
<dbReference type="AlphaFoldDB" id="A0A6G1HGH2"/>
<reference evidence="7" key="1">
    <citation type="journal article" date="2020" name="Stud. Mycol.">
        <title>101 Dothideomycetes genomes: a test case for predicting lifestyles and emergence of pathogens.</title>
        <authorList>
            <person name="Haridas S."/>
            <person name="Albert R."/>
            <person name="Binder M."/>
            <person name="Bloem J."/>
            <person name="Labutti K."/>
            <person name="Salamov A."/>
            <person name="Andreopoulos B."/>
            <person name="Baker S."/>
            <person name="Barry K."/>
            <person name="Bills G."/>
            <person name="Bluhm B."/>
            <person name="Cannon C."/>
            <person name="Castanera R."/>
            <person name="Culley D."/>
            <person name="Daum C."/>
            <person name="Ezra D."/>
            <person name="Gonzalez J."/>
            <person name="Henrissat B."/>
            <person name="Kuo A."/>
            <person name="Liang C."/>
            <person name="Lipzen A."/>
            <person name="Lutzoni F."/>
            <person name="Magnuson J."/>
            <person name="Mondo S."/>
            <person name="Nolan M."/>
            <person name="Ohm R."/>
            <person name="Pangilinan J."/>
            <person name="Park H.-J."/>
            <person name="Ramirez L."/>
            <person name="Alfaro M."/>
            <person name="Sun H."/>
            <person name="Tritt A."/>
            <person name="Yoshinaga Y."/>
            <person name="Zwiers L.-H."/>
            <person name="Turgeon B."/>
            <person name="Goodwin S."/>
            <person name="Spatafora J."/>
            <person name="Crous P."/>
            <person name="Grigoriev I."/>
        </authorList>
    </citation>
    <scope>NUCLEOTIDE SEQUENCE</scope>
    <source>
        <strain evidence="7">CBS 113979</strain>
    </source>
</reference>
<evidence type="ECO:0000256" key="1">
    <source>
        <dbReference type="ARBA" id="ARBA00007992"/>
    </source>
</evidence>
<dbReference type="PRINTS" id="PR00420">
    <property type="entry name" value="RNGMNOXGNASE"/>
</dbReference>
<feature type="domain" description="FAD-binding" evidence="6">
    <location>
        <begin position="8"/>
        <end position="351"/>
    </location>
</feature>
<dbReference type="InterPro" id="IPR050493">
    <property type="entry name" value="FAD-dep_Monooxygenase_BioMet"/>
</dbReference>
<dbReference type="SUPFAM" id="SSF54373">
    <property type="entry name" value="FAD-linked reductases, C-terminal domain"/>
    <property type="match status" value="1"/>
</dbReference>
<evidence type="ECO:0000313" key="7">
    <source>
        <dbReference type="EMBL" id="KAF1992255.1"/>
    </source>
</evidence>
<evidence type="ECO:0000313" key="8">
    <source>
        <dbReference type="Proteomes" id="UP000800041"/>
    </source>
</evidence>
<dbReference type="SUPFAM" id="SSF51905">
    <property type="entry name" value="FAD/NAD(P)-binding domain"/>
    <property type="match status" value="1"/>
</dbReference>
<dbReference type="GO" id="GO:0071949">
    <property type="term" value="F:FAD binding"/>
    <property type="evidence" value="ECO:0007669"/>
    <property type="project" value="InterPro"/>
</dbReference>
<keyword evidence="4" id="KW-0560">Oxidoreductase</keyword>
<name>A0A6G1HGH2_9PEZI</name>
<accession>A0A6G1HGH2</accession>